<gene>
    <name evidence="1 4" type="primary">sfsA</name>
    <name evidence="4" type="ORF">I6N95_21995</name>
</gene>
<proteinExistence type="inferred from homology"/>
<dbReference type="EMBL" id="JAEEGA010000018">
    <property type="protein sequence ID" value="MBP1043704.1"/>
    <property type="molecule type" value="Genomic_DNA"/>
</dbReference>
<evidence type="ECO:0000313" key="4">
    <source>
        <dbReference type="EMBL" id="MBP1043704.1"/>
    </source>
</evidence>
<keyword evidence="5" id="KW-1185">Reference proteome</keyword>
<accession>A0A940PF33</accession>
<evidence type="ECO:0000256" key="1">
    <source>
        <dbReference type="HAMAP-Rule" id="MF_00095"/>
    </source>
</evidence>
<feature type="domain" description="SfsA N-terminal OB" evidence="3">
    <location>
        <begin position="14"/>
        <end position="81"/>
    </location>
</feature>
<dbReference type="Pfam" id="PF03749">
    <property type="entry name" value="SfsA"/>
    <property type="match status" value="1"/>
</dbReference>
<dbReference type="Gene3D" id="2.40.50.580">
    <property type="match status" value="1"/>
</dbReference>
<dbReference type="InterPro" id="IPR040452">
    <property type="entry name" value="SfsA_C"/>
</dbReference>
<organism evidence="4 5">
    <name type="scientific">Vagococcus allomyrinae</name>
    <dbReference type="NCBI Taxonomy" id="2794353"/>
    <lineage>
        <taxon>Bacteria</taxon>
        <taxon>Bacillati</taxon>
        <taxon>Bacillota</taxon>
        <taxon>Bacilli</taxon>
        <taxon>Lactobacillales</taxon>
        <taxon>Enterococcaceae</taxon>
        <taxon>Vagococcus</taxon>
    </lineage>
</organism>
<comment type="caution">
    <text evidence="4">The sequence shown here is derived from an EMBL/GenBank/DDBJ whole genome shotgun (WGS) entry which is preliminary data.</text>
</comment>
<sequence length="244" mass="27249">MKVTYPKVAVAQLIERKNRFIAHCYLPSEDREIVVHVKNTGRCRELFYPGVDVAVSYQASATRKTDYDLIAVKKGQNWINIDSQVPNLLAYEGIRGGQISLPGIVGEIATIRREVTFNRSRFDVYLETDQAEKVIVEVKGMTLENHQIGAFPDAPTERGLKHVRELIALGKEGYQVYVLFIVQMADIRLATIHQKMQPALATAMADHDSGLQILAYTCEVTPATIELKGAVPFDLSAEFSDPND</sequence>
<dbReference type="InterPro" id="IPR005224">
    <property type="entry name" value="SfsA"/>
</dbReference>
<reference evidence="4" key="1">
    <citation type="submission" date="2020-12" db="EMBL/GenBank/DDBJ databases">
        <title>Vagococcus allomyrinae sp. nov. and Enterococcus lavae sp. nov., isolated from the larvae of Allomyrina dichotoma.</title>
        <authorList>
            <person name="Lee S.D."/>
        </authorList>
    </citation>
    <scope>NUCLEOTIDE SEQUENCE</scope>
    <source>
        <strain evidence="4">BWB3-3</strain>
    </source>
</reference>
<dbReference type="PANTHER" id="PTHR30545:SF2">
    <property type="entry name" value="SUGAR FERMENTATION STIMULATION PROTEIN A"/>
    <property type="match status" value="1"/>
</dbReference>
<evidence type="ECO:0000313" key="5">
    <source>
        <dbReference type="Proteomes" id="UP000674938"/>
    </source>
</evidence>
<name>A0A940PF33_9ENTE</name>
<comment type="similarity">
    <text evidence="1">Belongs to the SfsA family.</text>
</comment>
<dbReference type="InterPro" id="IPR041465">
    <property type="entry name" value="SfsA_N"/>
</dbReference>
<dbReference type="RefSeq" id="WP_209531517.1">
    <property type="nucleotide sequence ID" value="NZ_JAEEGA010000018.1"/>
</dbReference>
<dbReference type="PANTHER" id="PTHR30545">
    <property type="entry name" value="SUGAR FERMENTATION STIMULATION PROTEIN A"/>
    <property type="match status" value="1"/>
</dbReference>
<dbReference type="HAMAP" id="MF_00095">
    <property type="entry name" value="SfsA"/>
    <property type="match status" value="1"/>
</dbReference>
<dbReference type="GO" id="GO:0003677">
    <property type="term" value="F:DNA binding"/>
    <property type="evidence" value="ECO:0007669"/>
    <property type="project" value="InterPro"/>
</dbReference>
<evidence type="ECO:0000259" key="3">
    <source>
        <dbReference type="Pfam" id="PF17746"/>
    </source>
</evidence>
<evidence type="ECO:0000259" key="2">
    <source>
        <dbReference type="Pfam" id="PF03749"/>
    </source>
</evidence>
<dbReference type="Gene3D" id="3.40.1350.60">
    <property type="match status" value="1"/>
</dbReference>
<protein>
    <recommendedName>
        <fullName evidence="1">Sugar fermentation stimulation protein homolog</fullName>
    </recommendedName>
</protein>
<dbReference type="Pfam" id="PF17746">
    <property type="entry name" value="SfsA_N"/>
    <property type="match status" value="1"/>
</dbReference>
<dbReference type="AlphaFoldDB" id="A0A940PF33"/>
<dbReference type="Proteomes" id="UP000674938">
    <property type="component" value="Unassembled WGS sequence"/>
</dbReference>
<dbReference type="CDD" id="cd22359">
    <property type="entry name" value="SfsA-like_bacterial"/>
    <property type="match status" value="1"/>
</dbReference>
<feature type="domain" description="Sugar fermentation stimulation protein C-terminal" evidence="2">
    <location>
        <begin position="84"/>
        <end position="223"/>
    </location>
</feature>
<dbReference type="NCBIfam" id="TIGR00230">
    <property type="entry name" value="sfsA"/>
    <property type="match status" value="1"/>
</dbReference>